<keyword evidence="4" id="KW-1185">Reference proteome</keyword>
<sequence>MRRDFKYNEIEFPPIPIFPENSEYIYLDPKKNETISECLERASFNSTIVIPEGTYNENILIKKRIRLVGEGKVVIKSINSEDSITIDSSAVQICSINILSGNNQASAPVNLLSGSVVLSQCELSSIAVPAILTHTNGTVFCINSQLTSTESPCFKISGRVKVELNNSIVQKSSKCGILCTDSAQLKVINSTIENCKDSGIVALGESYICIQKTQFTNNGGNAVELNTISSENYLKGCAISQHPQGCGIACSGPGKLLAVDCILSGFLAGISLTDGFEATTVNCHLTNATQSALVSATNKSSINMFNDHLTGNCQAGLLATDGASISATNVQIVNVPNCGAIAYSNATLSLMDTAISEVLENGVEIQSDCKFTSIGCTVENVAAIGILVRDNCSAIIDHTKIKKAKSACLHFVNCQKNQINVSQSTFEGSEGNSVNVNQSPATFRECTFSSNQYDGLQLRGKISAQFMSCVFTENKVVGANVVDGAKCHFENCMFNKNSGTGLSIQSSTANCSKCFFQENIKMGLCAFEGSSVSIKTSLFKNNLSFGAQIENEGTSATFENCDFTDHLNSGSVMVSNSPKAVFSKCNFSRNMNSHIESRENATTTIKNCEFSTTKCGIGLMTSLGAKVKIENSKIFDEKQSAIVVGEKGICDVNNCDISNCKISGIAFLQESSGSVSNCKIYKNGACGIQILSPKVSAKNNEIHDNKHFGIRIAIGLQDNFSENNFRNNSEKDISYLT</sequence>
<dbReference type="InParanoid" id="A2EAN8"/>
<dbReference type="SMR" id="A2EAN8"/>
<name>A2EAN8_TRIV3</name>
<dbReference type="PANTHER" id="PTHR22990">
    <property type="entry name" value="F-BOX ONLY PROTEIN"/>
    <property type="match status" value="1"/>
</dbReference>
<evidence type="ECO:0000256" key="1">
    <source>
        <dbReference type="ARBA" id="ARBA00022737"/>
    </source>
</evidence>
<reference evidence="3" key="2">
    <citation type="journal article" date="2007" name="Science">
        <title>Draft genome sequence of the sexually transmitted pathogen Trichomonas vaginalis.</title>
        <authorList>
            <person name="Carlton J.M."/>
            <person name="Hirt R.P."/>
            <person name="Silva J.C."/>
            <person name="Delcher A.L."/>
            <person name="Schatz M."/>
            <person name="Zhao Q."/>
            <person name="Wortman J.R."/>
            <person name="Bidwell S.L."/>
            <person name="Alsmark U.C.M."/>
            <person name="Besteiro S."/>
            <person name="Sicheritz-Ponten T."/>
            <person name="Noel C.J."/>
            <person name="Dacks J.B."/>
            <person name="Foster P.G."/>
            <person name="Simillion C."/>
            <person name="Van de Peer Y."/>
            <person name="Miranda-Saavedra D."/>
            <person name="Barton G.J."/>
            <person name="Westrop G.D."/>
            <person name="Mueller S."/>
            <person name="Dessi D."/>
            <person name="Fiori P.L."/>
            <person name="Ren Q."/>
            <person name="Paulsen I."/>
            <person name="Zhang H."/>
            <person name="Bastida-Corcuera F.D."/>
            <person name="Simoes-Barbosa A."/>
            <person name="Brown M.T."/>
            <person name="Hayes R.D."/>
            <person name="Mukherjee M."/>
            <person name="Okumura C.Y."/>
            <person name="Schneider R."/>
            <person name="Smith A.J."/>
            <person name="Vanacova S."/>
            <person name="Villalvazo M."/>
            <person name="Haas B.J."/>
            <person name="Pertea M."/>
            <person name="Feldblyum T.V."/>
            <person name="Utterback T.R."/>
            <person name="Shu C.L."/>
            <person name="Osoegawa K."/>
            <person name="de Jong P.J."/>
            <person name="Hrdy I."/>
            <person name="Horvathova L."/>
            <person name="Zubacova Z."/>
            <person name="Dolezal P."/>
            <person name="Malik S.B."/>
            <person name="Logsdon J.M. Jr."/>
            <person name="Henze K."/>
            <person name="Gupta A."/>
            <person name="Wang C.C."/>
            <person name="Dunne R.L."/>
            <person name="Upcroft J.A."/>
            <person name="Upcroft P."/>
            <person name="White O."/>
            <person name="Salzberg S.L."/>
            <person name="Tang P."/>
            <person name="Chiu C.-H."/>
            <person name="Lee Y.-S."/>
            <person name="Embley T.M."/>
            <person name="Coombs G.H."/>
            <person name="Mottram J.C."/>
            <person name="Tachezy J."/>
            <person name="Fraser-Liggett C.M."/>
            <person name="Johnson P.J."/>
        </authorList>
    </citation>
    <scope>NUCLEOTIDE SEQUENCE [LARGE SCALE GENOMIC DNA]</scope>
    <source>
        <strain evidence="3">G3</strain>
    </source>
</reference>
<evidence type="ECO:0000313" key="3">
    <source>
        <dbReference type="EMBL" id="EAY10241.1"/>
    </source>
</evidence>
<dbReference type="VEuPathDB" id="TrichDB:TVAGG3_0958350"/>
<dbReference type="SMART" id="SM00710">
    <property type="entry name" value="PbH1"/>
    <property type="match status" value="9"/>
</dbReference>
<proteinExistence type="predicted"/>
<dbReference type="InterPro" id="IPR006626">
    <property type="entry name" value="PbH1"/>
</dbReference>
<dbReference type="EMBL" id="DS113341">
    <property type="protein sequence ID" value="EAY10241.1"/>
    <property type="molecule type" value="Genomic_DNA"/>
</dbReference>
<feature type="domain" description="Right handed beta helix" evidence="2">
    <location>
        <begin position="595"/>
        <end position="731"/>
    </location>
</feature>
<feature type="domain" description="Right handed beta helix" evidence="2">
    <location>
        <begin position="176"/>
        <end position="331"/>
    </location>
</feature>
<dbReference type="STRING" id="5722.A2EAN8"/>
<reference evidence="3" key="1">
    <citation type="submission" date="2006-10" db="EMBL/GenBank/DDBJ databases">
        <authorList>
            <person name="Amadeo P."/>
            <person name="Zhao Q."/>
            <person name="Wortman J."/>
            <person name="Fraser-Liggett C."/>
            <person name="Carlton J."/>
        </authorList>
    </citation>
    <scope>NUCLEOTIDE SEQUENCE</scope>
    <source>
        <strain evidence="3">G3</strain>
    </source>
</reference>
<dbReference type="PANTHER" id="PTHR22990:SF15">
    <property type="entry name" value="F-BOX ONLY PROTEIN 10"/>
    <property type="match status" value="1"/>
</dbReference>
<keyword evidence="1" id="KW-0677">Repeat</keyword>
<dbReference type="SUPFAM" id="SSF51126">
    <property type="entry name" value="Pectin lyase-like"/>
    <property type="match status" value="3"/>
</dbReference>
<organism evidence="3 4">
    <name type="scientific">Trichomonas vaginalis (strain ATCC PRA-98 / G3)</name>
    <dbReference type="NCBI Taxonomy" id="412133"/>
    <lineage>
        <taxon>Eukaryota</taxon>
        <taxon>Metamonada</taxon>
        <taxon>Parabasalia</taxon>
        <taxon>Trichomonadida</taxon>
        <taxon>Trichomonadidae</taxon>
        <taxon>Trichomonas</taxon>
    </lineage>
</organism>
<evidence type="ECO:0000259" key="2">
    <source>
        <dbReference type="Pfam" id="PF13229"/>
    </source>
</evidence>
<dbReference type="GO" id="GO:0042981">
    <property type="term" value="P:regulation of apoptotic process"/>
    <property type="evidence" value="ECO:0000318"/>
    <property type="project" value="GO_Central"/>
</dbReference>
<protein>
    <recommendedName>
        <fullName evidence="2">Right handed beta helix domain-containing protein</fullName>
    </recommendedName>
</protein>
<dbReference type="FunFam" id="2.160.20.10:FF:000102">
    <property type="entry name" value="Uncharacterized protein"/>
    <property type="match status" value="1"/>
</dbReference>
<dbReference type="Proteomes" id="UP000001542">
    <property type="component" value="Unassembled WGS sequence"/>
</dbReference>
<dbReference type="AlphaFoldDB" id="A2EAN8"/>
<dbReference type="OrthoDB" id="3488255at2759"/>
<dbReference type="KEGG" id="tva:4768174"/>
<dbReference type="InterPro" id="IPR051550">
    <property type="entry name" value="SCF-Subunits/Alg-Epimerases"/>
</dbReference>
<dbReference type="Pfam" id="PF13229">
    <property type="entry name" value="Beta_helix"/>
    <property type="match status" value="3"/>
</dbReference>
<dbReference type="VEuPathDB" id="TrichDB:TVAG_046630"/>
<dbReference type="RefSeq" id="XP_001322464.1">
    <property type="nucleotide sequence ID" value="XM_001322429.1"/>
</dbReference>
<dbReference type="Gene3D" id="2.160.20.10">
    <property type="entry name" value="Single-stranded right-handed beta-helix, Pectin lyase-like"/>
    <property type="match status" value="3"/>
</dbReference>
<accession>A2EAN8</accession>
<dbReference type="FunFam" id="2.160.20.10:FF:000062">
    <property type="entry name" value="Uncharacterized protein"/>
    <property type="match status" value="1"/>
</dbReference>
<evidence type="ECO:0000313" key="4">
    <source>
        <dbReference type="Proteomes" id="UP000001542"/>
    </source>
</evidence>
<feature type="domain" description="Right handed beta helix" evidence="2">
    <location>
        <begin position="415"/>
        <end position="563"/>
    </location>
</feature>
<dbReference type="InterPro" id="IPR012334">
    <property type="entry name" value="Pectin_lyas_fold"/>
</dbReference>
<dbReference type="GO" id="GO:0006511">
    <property type="term" value="P:ubiquitin-dependent protein catabolic process"/>
    <property type="evidence" value="ECO:0000318"/>
    <property type="project" value="GO_Central"/>
</dbReference>
<dbReference type="InterPro" id="IPR011050">
    <property type="entry name" value="Pectin_lyase_fold/virulence"/>
</dbReference>
<dbReference type="InterPro" id="IPR039448">
    <property type="entry name" value="Beta_helix"/>
</dbReference>
<gene>
    <name evidence="3" type="ORF">TVAG_046630</name>
</gene>